<dbReference type="NCBIfam" id="TIGR01316">
    <property type="entry name" value="gltA"/>
    <property type="match status" value="1"/>
</dbReference>
<name>A0A9D1TR08_9FIRM</name>
<dbReference type="Pfam" id="PF14691">
    <property type="entry name" value="Fer4_20"/>
    <property type="match status" value="1"/>
</dbReference>
<keyword evidence="3" id="KW-0560">Oxidoreductase</keyword>
<dbReference type="SUPFAM" id="SSF46548">
    <property type="entry name" value="alpha-helical ferredoxin"/>
    <property type="match status" value="1"/>
</dbReference>
<accession>A0A9D1TR08</accession>
<evidence type="ECO:0000313" key="3">
    <source>
        <dbReference type="EMBL" id="HIW01969.1"/>
    </source>
</evidence>
<dbReference type="Proteomes" id="UP000823990">
    <property type="component" value="Unassembled WGS sequence"/>
</dbReference>
<sequence length="471" mass="50526">MPIVPKKHPMPSQDPKVRAHNFDEVATGYTEEIAVAEAQRCLNCKNRPCVSGCPVGIDIPAFITKIKERDYEGAYDVISGFSSLPAVCGRVCPQETQCEAKCTLGIKFEPVGIGRLERYVADRHNDNVCDSAVRPAPNGHKVAVVGSGPSGLTCAGDLAKKGYKVTVYEALHTAGGVLVYGIPEFRLPKAIVAREVDGLKRLGVDVETNVVIGKTLTVDELFDAGYEAVFIGSGAGLPNFMNIPGESLKGVYSANEFLTRSNLMKAYRDKSDTPIMKGGKVAVVGGGNVAMDAARTALRLGAETVYIVYRRSMTELPARREEVEHAEEEGIDFRLLCNPVEILGYHNESDKRDPKNGCVTGIKCIKMELGEPDERGRRRPVPVPGSEFVLDVDTVVMSIGTSPNPLIKSTVKGLEVNRHGGIVVNEDGLTSREGIYAGGDAVTGASTVISAMGAGKTAARAIDEYIRSKKD</sequence>
<evidence type="ECO:0000313" key="4">
    <source>
        <dbReference type="Proteomes" id="UP000823990"/>
    </source>
</evidence>
<dbReference type="GO" id="GO:0051536">
    <property type="term" value="F:iron-sulfur cluster binding"/>
    <property type="evidence" value="ECO:0007669"/>
    <property type="project" value="InterPro"/>
</dbReference>
<dbReference type="AlphaFoldDB" id="A0A9D1TR08"/>
<dbReference type="Gene3D" id="3.50.50.60">
    <property type="entry name" value="FAD/NAD(P)-binding domain"/>
    <property type="match status" value="2"/>
</dbReference>
<evidence type="ECO:0000259" key="2">
    <source>
        <dbReference type="Pfam" id="PF14691"/>
    </source>
</evidence>
<dbReference type="InterPro" id="IPR023753">
    <property type="entry name" value="FAD/NAD-binding_dom"/>
</dbReference>
<feature type="domain" description="FAD/NAD(P)-binding" evidence="1">
    <location>
        <begin position="141"/>
        <end position="455"/>
    </location>
</feature>
<reference evidence="3" key="2">
    <citation type="submission" date="2021-04" db="EMBL/GenBank/DDBJ databases">
        <authorList>
            <person name="Gilroy R."/>
        </authorList>
    </citation>
    <scope>NUCLEOTIDE SEQUENCE</scope>
    <source>
        <strain evidence="3">12435</strain>
    </source>
</reference>
<dbReference type="Gene3D" id="1.10.1060.10">
    <property type="entry name" value="Alpha-helical ferredoxin"/>
    <property type="match status" value="1"/>
</dbReference>
<protein>
    <submittedName>
        <fullName evidence="3">NADPH-dependent glutamate synthase</fullName>
        <ecNumber evidence="3">1.4.1.13</ecNumber>
    </submittedName>
</protein>
<proteinExistence type="predicted"/>
<dbReference type="EMBL" id="DXHS01000023">
    <property type="protein sequence ID" value="HIW01969.1"/>
    <property type="molecule type" value="Genomic_DNA"/>
</dbReference>
<reference evidence="3" key="1">
    <citation type="journal article" date="2021" name="PeerJ">
        <title>Extensive microbial diversity within the chicken gut microbiome revealed by metagenomics and culture.</title>
        <authorList>
            <person name="Gilroy R."/>
            <person name="Ravi A."/>
            <person name="Getino M."/>
            <person name="Pursley I."/>
            <person name="Horton D.L."/>
            <person name="Alikhan N.F."/>
            <person name="Baker D."/>
            <person name="Gharbi K."/>
            <person name="Hall N."/>
            <person name="Watson M."/>
            <person name="Adriaenssens E.M."/>
            <person name="Foster-Nyarko E."/>
            <person name="Jarju S."/>
            <person name="Secka A."/>
            <person name="Antonio M."/>
            <person name="Oren A."/>
            <person name="Chaudhuri R.R."/>
            <person name="La Ragione R."/>
            <person name="Hildebrand F."/>
            <person name="Pallen M.J."/>
        </authorList>
    </citation>
    <scope>NUCLEOTIDE SEQUENCE</scope>
    <source>
        <strain evidence="3">12435</strain>
    </source>
</reference>
<dbReference type="InterPro" id="IPR036188">
    <property type="entry name" value="FAD/NAD-bd_sf"/>
</dbReference>
<dbReference type="InterPro" id="IPR028261">
    <property type="entry name" value="DPD_II"/>
</dbReference>
<gene>
    <name evidence="3" type="primary">gltA</name>
    <name evidence="3" type="ORF">H9892_01355</name>
</gene>
<dbReference type="GO" id="GO:0004355">
    <property type="term" value="F:glutamate synthase (NADPH) activity"/>
    <property type="evidence" value="ECO:0007669"/>
    <property type="project" value="UniProtKB-EC"/>
</dbReference>
<dbReference type="InterPro" id="IPR006004">
    <property type="entry name" value="SudA-like"/>
</dbReference>
<dbReference type="InterPro" id="IPR009051">
    <property type="entry name" value="Helical_ferredxn"/>
</dbReference>
<dbReference type="PANTHER" id="PTHR42783:SF3">
    <property type="entry name" value="GLUTAMATE SYNTHASE [NADPH] SMALL CHAIN-RELATED"/>
    <property type="match status" value="1"/>
</dbReference>
<feature type="domain" description="Dihydroprymidine dehydrogenase" evidence="2">
    <location>
        <begin position="18"/>
        <end position="126"/>
    </location>
</feature>
<dbReference type="Pfam" id="PF07992">
    <property type="entry name" value="Pyr_redox_2"/>
    <property type="match status" value="1"/>
</dbReference>
<comment type="caution">
    <text evidence="3">The sequence shown here is derived from an EMBL/GenBank/DDBJ whole genome shotgun (WGS) entry which is preliminary data.</text>
</comment>
<evidence type="ECO:0000259" key="1">
    <source>
        <dbReference type="Pfam" id="PF07992"/>
    </source>
</evidence>
<dbReference type="SUPFAM" id="SSF51971">
    <property type="entry name" value="Nucleotide-binding domain"/>
    <property type="match status" value="1"/>
</dbReference>
<organism evidence="3 4">
    <name type="scientific">Candidatus Protoclostridium stercorigallinarum</name>
    <dbReference type="NCBI Taxonomy" id="2838741"/>
    <lineage>
        <taxon>Bacteria</taxon>
        <taxon>Bacillati</taxon>
        <taxon>Bacillota</taxon>
        <taxon>Clostridia</taxon>
        <taxon>Candidatus Protoclostridium</taxon>
    </lineage>
</organism>
<dbReference type="EC" id="1.4.1.13" evidence="3"/>
<dbReference type="PANTHER" id="PTHR42783">
    <property type="entry name" value="GLUTAMATE SYNTHASE [NADPH] SMALL CHAIN"/>
    <property type="match status" value="1"/>
</dbReference>
<dbReference type="PRINTS" id="PR00419">
    <property type="entry name" value="ADXRDTASE"/>
</dbReference>